<comment type="caution">
    <text evidence="1">The sequence shown here is derived from an EMBL/GenBank/DDBJ whole genome shotgun (WGS) entry which is preliminary data.</text>
</comment>
<dbReference type="AlphaFoldDB" id="A0A934PLV8"/>
<organism evidence="1 2">
    <name type="scientific">Flavobacterium agrisoli</name>
    <dbReference type="NCBI Taxonomy" id="2793066"/>
    <lineage>
        <taxon>Bacteria</taxon>
        <taxon>Pseudomonadati</taxon>
        <taxon>Bacteroidota</taxon>
        <taxon>Flavobacteriia</taxon>
        <taxon>Flavobacteriales</taxon>
        <taxon>Flavobacteriaceae</taxon>
        <taxon>Flavobacterium</taxon>
    </lineage>
</organism>
<dbReference type="EMBL" id="JAEHFV010000001">
    <property type="protein sequence ID" value="MBK0368758.1"/>
    <property type="molecule type" value="Genomic_DNA"/>
</dbReference>
<reference evidence="1" key="1">
    <citation type="submission" date="2020-12" db="EMBL/GenBank/DDBJ databases">
        <title>Bacterial novel species Flavobacterium sp. SE-1-e isolated from soil.</title>
        <authorList>
            <person name="Jung H.-Y."/>
        </authorList>
    </citation>
    <scope>NUCLEOTIDE SEQUENCE</scope>
    <source>
        <strain evidence="1">SE-1-e</strain>
    </source>
</reference>
<dbReference type="Proteomes" id="UP000609172">
    <property type="component" value="Unassembled WGS sequence"/>
</dbReference>
<evidence type="ECO:0000313" key="2">
    <source>
        <dbReference type="Proteomes" id="UP000609172"/>
    </source>
</evidence>
<gene>
    <name evidence="1" type="ORF">I5M07_02835</name>
</gene>
<sequence>MKQFTVRKYQDADFILWNDFIAKAKNATFLFHRDFMEYHKDRFEDYSLLVFEGEKLVALLPANKVGNTVFSHQGLTYGGLILQPSCKLKSIIQIFKNILNFLNQQDISSLYLKQIPSIYCSYPSDEINYLMSVLQGKTVMKHNVSVIDLRRKILISKSRKECIRRGQKLGLQIKEETQIDAFWNTLLIPNLRDKYQSKPVHSAAEIKKLMQLFPANIRHFNVYHQNELVCGTTLFITPFVAKPQYISGSDKNNLLGSLDYLYDYLIHEIAKEKDFFDFGPSHENNGLQIVENINFWKESFGAHSLVQDFYEVPTVHFNRLDRILI</sequence>
<dbReference type="Gene3D" id="3.40.630.30">
    <property type="match status" value="1"/>
</dbReference>
<keyword evidence="2" id="KW-1185">Reference proteome</keyword>
<proteinExistence type="predicted"/>
<evidence type="ECO:0000313" key="1">
    <source>
        <dbReference type="EMBL" id="MBK0368758.1"/>
    </source>
</evidence>
<accession>A0A934PLV8</accession>
<name>A0A934PLV8_9FLAO</name>
<protein>
    <submittedName>
        <fullName evidence="1">GNAT family N-acetyltransferase</fullName>
    </submittedName>
</protein>
<dbReference type="SUPFAM" id="SSF55729">
    <property type="entry name" value="Acyl-CoA N-acyltransferases (Nat)"/>
    <property type="match status" value="1"/>
</dbReference>
<dbReference type="InterPro" id="IPR016181">
    <property type="entry name" value="Acyl_CoA_acyltransferase"/>
</dbReference>